<dbReference type="InterPro" id="IPR052156">
    <property type="entry name" value="BCAA_Transport_ATP-bd_LivF"/>
</dbReference>
<dbReference type="InterPro" id="IPR017871">
    <property type="entry name" value="ABC_transporter-like_CS"/>
</dbReference>
<dbReference type="Gene3D" id="3.40.50.300">
    <property type="entry name" value="P-loop containing nucleotide triphosphate hydrolases"/>
    <property type="match status" value="1"/>
</dbReference>
<evidence type="ECO:0000256" key="3">
    <source>
        <dbReference type="ARBA" id="ARBA00022475"/>
    </source>
</evidence>
<keyword evidence="2" id="KW-0813">Transport</keyword>
<dbReference type="Pfam" id="PF00005">
    <property type="entry name" value="ABC_tran"/>
    <property type="match status" value="1"/>
</dbReference>
<evidence type="ECO:0000313" key="10">
    <source>
        <dbReference type="Proteomes" id="UP000220629"/>
    </source>
</evidence>
<sequence length="235" mass="25081">MTAPLLELQGVSAAYGALPVLDGVDLRLGRGEVLALLGRNGSGRSTLARAVMGMIASSGSIRIDGVEMAGRPTFEIARRGVAYVAERRDVFGLLSVEDNLRLGWREGPRAARERAFDEVRTLFPALAERWRAKAAVLSGGEQQMLALARAMVGAPRLMIVDEPTEGLAPQVARVVGKALARLGEAGVAILLIEQRRQLAATLATRIAVMERGRIVHDGAPGTLTREDEARWLGAG</sequence>
<keyword evidence="4" id="KW-0472">Membrane</keyword>
<keyword evidence="5" id="KW-0547">Nucleotide-binding</keyword>
<dbReference type="SUPFAM" id="SSF52540">
    <property type="entry name" value="P-loop containing nucleoside triphosphate hydrolases"/>
    <property type="match status" value="1"/>
</dbReference>
<proteinExistence type="inferred from homology"/>
<dbReference type="Proteomes" id="UP000220629">
    <property type="component" value="Unassembled WGS sequence"/>
</dbReference>
<comment type="similarity">
    <text evidence="1">Belongs to the ABC transporter superfamily.</text>
</comment>
<dbReference type="RefSeq" id="WP_096749191.1">
    <property type="nucleotide sequence ID" value="NZ_CADEPO010000005.1"/>
</dbReference>
<accession>A0A2A7S5D0</accession>
<dbReference type="GO" id="GO:0015658">
    <property type="term" value="F:branched-chain amino acid transmembrane transporter activity"/>
    <property type="evidence" value="ECO:0007669"/>
    <property type="project" value="TreeGrafter"/>
</dbReference>
<dbReference type="GO" id="GO:0005524">
    <property type="term" value="F:ATP binding"/>
    <property type="evidence" value="ECO:0007669"/>
    <property type="project" value="UniProtKB-KW"/>
</dbReference>
<evidence type="ECO:0000256" key="7">
    <source>
        <dbReference type="ARBA" id="ARBA00022970"/>
    </source>
</evidence>
<dbReference type="PANTHER" id="PTHR43820:SF2">
    <property type="entry name" value="ABC TRANSPORTER ATP-BINDING PROTEIN"/>
    <property type="match status" value="1"/>
</dbReference>
<dbReference type="GO" id="GO:0015807">
    <property type="term" value="P:L-amino acid transport"/>
    <property type="evidence" value="ECO:0007669"/>
    <property type="project" value="TreeGrafter"/>
</dbReference>
<evidence type="ECO:0000256" key="6">
    <source>
        <dbReference type="ARBA" id="ARBA00022840"/>
    </source>
</evidence>
<dbReference type="InterPro" id="IPR027417">
    <property type="entry name" value="P-loop_NTPase"/>
</dbReference>
<evidence type="ECO:0000256" key="5">
    <source>
        <dbReference type="ARBA" id="ARBA00022741"/>
    </source>
</evidence>
<evidence type="ECO:0000313" key="9">
    <source>
        <dbReference type="EMBL" id="PEH38766.1"/>
    </source>
</evidence>
<reference evidence="10" key="1">
    <citation type="submission" date="2017-09" db="EMBL/GenBank/DDBJ databases">
        <title>FDA dAtabase for Regulatory Grade micrObial Sequences (FDA-ARGOS): Supporting development and validation of Infectious Disease Dx tests.</title>
        <authorList>
            <person name="Minogue T."/>
            <person name="Wolcott M."/>
            <person name="Wasieloski L."/>
            <person name="Aguilar W."/>
            <person name="Moore D."/>
            <person name="Tallon L."/>
            <person name="Sadzewicz L."/>
            <person name="Ott S."/>
            <person name="Zhao X."/>
            <person name="Nagaraj S."/>
            <person name="Vavikolanu K."/>
            <person name="Aluvathingal J."/>
            <person name="Nadendla S."/>
            <person name="Sichtig H."/>
        </authorList>
    </citation>
    <scope>NUCLEOTIDE SEQUENCE [LARGE SCALE GENOMIC DNA]</scope>
    <source>
        <strain evidence="10">FDAARGOS_390</strain>
    </source>
</reference>
<evidence type="ECO:0000259" key="8">
    <source>
        <dbReference type="PROSITE" id="PS50893"/>
    </source>
</evidence>
<dbReference type="GO" id="GO:0016887">
    <property type="term" value="F:ATP hydrolysis activity"/>
    <property type="evidence" value="ECO:0007669"/>
    <property type="project" value="InterPro"/>
</dbReference>
<protein>
    <submittedName>
        <fullName evidence="9">ABC transporter ATP-binding protein</fullName>
    </submittedName>
</protein>
<gene>
    <name evidence="9" type="ORF">CRM94_30985</name>
</gene>
<organism evidence="9 10">
    <name type="scientific">Burkholderia gladioli</name>
    <name type="common">Pseudomonas marginata</name>
    <name type="synonym">Phytomonas marginata</name>
    <dbReference type="NCBI Taxonomy" id="28095"/>
    <lineage>
        <taxon>Bacteria</taxon>
        <taxon>Pseudomonadati</taxon>
        <taxon>Pseudomonadota</taxon>
        <taxon>Betaproteobacteria</taxon>
        <taxon>Burkholderiales</taxon>
        <taxon>Burkholderiaceae</taxon>
        <taxon>Burkholderia</taxon>
    </lineage>
</organism>
<evidence type="ECO:0000256" key="1">
    <source>
        <dbReference type="ARBA" id="ARBA00005417"/>
    </source>
</evidence>
<dbReference type="InterPro" id="IPR003439">
    <property type="entry name" value="ABC_transporter-like_ATP-bd"/>
</dbReference>
<keyword evidence="3" id="KW-1003">Cell membrane</keyword>
<evidence type="ECO:0000256" key="2">
    <source>
        <dbReference type="ARBA" id="ARBA00022448"/>
    </source>
</evidence>
<dbReference type="SMART" id="SM00382">
    <property type="entry name" value="AAA"/>
    <property type="match status" value="1"/>
</dbReference>
<dbReference type="EMBL" id="PDDY01000004">
    <property type="protein sequence ID" value="PEH38766.1"/>
    <property type="molecule type" value="Genomic_DNA"/>
</dbReference>
<keyword evidence="7" id="KW-0029">Amino-acid transport</keyword>
<dbReference type="PANTHER" id="PTHR43820">
    <property type="entry name" value="HIGH-AFFINITY BRANCHED-CHAIN AMINO ACID TRANSPORT ATP-BINDING PROTEIN LIVF"/>
    <property type="match status" value="1"/>
</dbReference>
<feature type="domain" description="ABC transporter" evidence="8">
    <location>
        <begin position="6"/>
        <end position="234"/>
    </location>
</feature>
<dbReference type="InterPro" id="IPR003593">
    <property type="entry name" value="AAA+_ATPase"/>
</dbReference>
<name>A0A2A7S5D0_BURGA</name>
<dbReference type="PROSITE" id="PS00211">
    <property type="entry name" value="ABC_TRANSPORTER_1"/>
    <property type="match status" value="1"/>
</dbReference>
<keyword evidence="4" id="KW-0997">Cell inner membrane</keyword>
<keyword evidence="6 9" id="KW-0067">ATP-binding</keyword>
<dbReference type="AlphaFoldDB" id="A0A2A7S5D0"/>
<dbReference type="PROSITE" id="PS50893">
    <property type="entry name" value="ABC_TRANSPORTER_2"/>
    <property type="match status" value="1"/>
</dbReference>
<dbReference type="CDD" id="cd03224">
    <property type="entry name" value="ABC_TM1139_LivF_branched"/>
    <property type="match status" value="1"/>
</dbReference>
<comment type="caution">
    <text evidence="9">The sequence shown here is derived from an EMBL/GenBank/DDBJ whole genome shotgun (WGS) entry which is preliminary data.</text>
</comment>
<evidence type="ECO:0000256" key="4">
    <source>
        <dbReference type="ARBA" id="ARBA00022519"/>
    </source>
</evidence>